<comment type="similarity">
    <text evidence="1 4">Belongs to the bacterial solute-binding protein 3 family.</text>
</comment>
<evidence type="ECO:0000256" key="4">
    <source>
        <dbReference type="RuleBase" id="RU003744"/>
    </source>
</evidence>
<name>A0A2S0NG91_9HYPH</name>
<dbReference type="EMBL" id="CP027668">
    <property type="protein sequence ID" value="AVO46951.1"/>
    <property type="molecule type" value="Genomic_DNA"/>
</dbReference>
<dbReference type="RefSeq" id="WP_106750321.1">
    <property type="nucleotide sequence ID" value="NZ_CP027668.1"/>
</dbReference>
<dbReference type="InterPro" id="IPR001638">
    <property type="entry name" value="Solute-binding_3/MltF_N"/>
</dbReference>
<evidence type="ECO:0000259" key="6">
    <source>
        <dbReference type="SMART" id="SM00062"/>
    </source>
</evidence>
<dbReference type="Gene3D" id="3.40.190.10">
    <property type="entry name" value="Periplasmic binding protein-like II"/>
    <property type="match status" value="2"/>
</dbReference>
<dbReference type="InterPro" id="IPR018313">
    <property type="entry name" value="SBP_3_CS"/>
</dbReference>
<evidence type="ECO:0000256" key="2">
    <source>
        <dbReference type="ARBA" id="ARBA00022448"/>
    </source>
</evidence>
<dbReference type="AlphaFoldDB" id="A0A2S0NG91"/>
<reference evidence="7 8" key="1">
    <citation type="submission" date="2018-03" db="EMBL/GenBank/DDBJ databases">
        <title>Genome sequencing of Phreatobacter sp.</title>
        <authorList>
            <person name="Kim S.-J."/>
            <person name="Heo J."/>
            <person name="Kwon S.-W."/>
        </authorList>
    </citation>
    <scope>NUCLEOTIDE SEQUENCE [LARGE SCALE GENOMIC DNA]</scope>
    <source>
        <strain evidence="7 8">S-12</strain>
    </source>
</reference>
<dbReference type="InterPro" id="IPR051455">
    <property type="entry name" value="Bact_solute-bind_prot3"/>
</dbReference>
<dbReference type="Proteomes" id="UP000237889">
    <property type="component" value="Chromosome"/>
</dbReference>
<feature type="signal peptide" evidence="5">
    <location>
        <begin position="1"/>
        <end position="23"/>
    </location>
</feature>
<dbReference type="PANTHER" id="PTHR30085:SF7">
    <property type="entry name" value="AMINO-ACID ABC TRANSPORTER-BINDING PROTEIN YHDW-RELATED"/>
    <property type="match status" value="1"/>
</dbReference>
<dbReference type="SUPFAM" id="SSF53850">
    <property type="entry name" value="Periplasmic binding protein-like II"/>
    <property type="match status" value="1"/>
</dbReference>
<evidence type="ECO:0000256" key="3">
    <source>
        <dbReference type="ARBA" id="ARBA00022729"/>
    </source>
</evidence>
<protein>
    <submittedName>
        <fullName evidence="7">Amino acid ABC transporter substrate-binding protein</fullName>
    </submittedName>
</protein>
<dbReference type="Pfam" id="PF00497">
    <property type="entry name" value="SBP_bac_3"/>
    <property type="match status" value="1"/>
</dbReference>
<evidence type="ECO:0000313" key="7">
    <source>
        <dbReference type="EMBL" id="AVO46951.1"/>
    </source>
</evidence>
<dbReference type="OrthoDB" id="9777941at2"/>
<feature type="domain" description="Solute-binding protein family 3/N-terminal" evidence="6">
    <location>
        <begin position="40"/>
        <end position="268"/>
    </location>
</feature>
<dbReference type="PANTHER" id="PTHR30085">
    <property type="entry name" value="AMINO ACID ABC TRANSPORTER PERMEASE"/>
    <property type="match status" value="1"/>
</dbReference>
<accession>A0A2S0NG91</accession>
<keyword evidence="3 5" id="KW-0732">Signal</keyword>
<dbReference type="PROSITE" id="PS01039">
    <property type="entry name" value="SBP_BACTERIAL_3"/>
    <property type="match status" value="1"/>
</dbReference>
<proteinExistence type="inferred from homology"/>
<keyword evidence="8" id="KW-1185">Reference proteome</keyword>
<dbReference type="GO" id="GO:0006865">
    <property type="term" value="P:amino acid transport"/>
    <property type="evidence" value="ECO:0007669"/>
    <property type="project" value="TreeGrafter"/>
</dbReference>
<dbReference type="KEGG" id="phr:C6569_18875"/>
<evidence type="ECO:0000256" key="1">
    <source>
        <dbReference type="ARBA" id="ARBA00010333"/>
    </source>
</evidence>
<dbReference type="CDD" id="cd13692">
    <property type="entry name" value="PBP2_BztA"/>
    <property type="match status" value="1"/>
</dbReference>
<feature type="chain" id="PRO_5015770734" evidence="5">
    <location>
        <begin position="24"/>
        <end position="345"/>
    </location>
</feature>
<evidence type="ECO:0000256" key="5">
    <source>
        <dbReference type="SAM" id="SignalP"/>
    </source>
</evidence>
<keyword evidence="2" id="KW-0813">Transport</keyword>
<gene>
    <name evidence="7" type="ORF">C6569_18875</name>
</gene>
<sequence>MTLLARGVFGAALLALGAGAASAQQLAPSPTLDAIRARGHLECGVHLGLPGFSFANDKGEWTGLDVDFCRAVAAAVLGDANKVRYTPTSVQQRWPVLQSGQVDLLSRNTTITYSRNATLGVNFQGINFYEGQTFIVRTASGAKKPTDLENASICVAAGSTEERTAADYFRERNIKVSIINFQKNDDAIAAYDAGRCDSYTAGVGALAGQRIKLKTPGEHTIMTELISNDPQGPVTRWGDERWQAVVRWVLNGMIAAEQLGVTSKNVEDMRANSKNAEIRRLLGADGNFGAMLGLPNEWMFNAIKQVGNYSESYERTVGKGSPLGLERGSNQLWTRGGLLFTPPFQ</sequence>
<evidence type="ECO:0000313" key="8">
    <source>
        <dbReference type="Proteomes" id="UP000237889"/>
    </source>
</evidence>
<dbReference type="SMART" id="SM00062">
    <property type="entry name" value="PBPb"/>
    <property type="match status" value="1"/>
</dbReference>
<organism evidence="7 8">
    <name type="scientific">Phreatobacter cathodiphilus</name>
    <dbReference type="NCBI Taxonomy" id="1868589"/>
    <lineage>
        <taxon>Bacteria</taxon>
        <taxon>Pseudomonadati</taxon>
        <taxon>Pseudomonadota</taxon>
        <taxon>Alphaproteobacteria</taxon>
        <taxon>Hyphomicrobiales</taxon>
        <taxon>Phreatobacteraceae</taxon>
        <taxon>Phreatobacter</taxon>
    </lineage>
</organism>